<dbReference type="SUPFAM" id="SSF46579">
    <property type="entry name" value="Prefoldin"/>
    <property type="match status" value="1"/>
</dbReference>
<proteinExistence type="predicted"/>
<dbReference type="Proteomes" id="UP000195967">
    <property type="component" value="Unassembled WGS sequence"/>
</dbReference>
<protein>
    <submittedName>
        <fullName evidence="2">Uncharacterized protein</fullName>
    </submittedName>
</protein>
<evidence type="ECO:0000313" key="2">
    <source>
        <dbReference type="EMBL" id="OUT11121.1"/>
    </source>
</evidence>
<organism evidence="2 3">
    <name type="scientific">Campylobacter concisus</name>
    <dbReference type="NCBI Taxonomy" id="199"/>
    <lineage>
        <taxon>Bacteria</taxon>
        <taxon>Pseudomonadati</taxon>
        <taxon>Campylobacterota</taxon>
        <taxon>Epsilonproteobacteria</taxon>
        <taxon>Campylobacterales</taxon>
        <taxon>Campylobacteraceae</taxon>
        <taxon>Campylobacter</taxon>
    </lineage>
</organism>
<comment type="caution">
    <text evidence="2">The sequence shown here is derived from an EMBL/GenBank/DDBJ whole genome shotgun (WGS) entry which is preliminary data.</text>
</comment>
<reference evidence="2 3" key="1">
    <citation type="submission" date="2017-04" db="EMBL/GenBank/DDBJ databases">
        <title>Complete genome of Campylobacter concisus ATCC 33237T and draft genomes for an additional eight well characterized C. concisus strains.</title>
        <authorList>
            <person name="Cornelius A.J."/>
            <person name="Miller W.G."/>
            <person name="Lastovica A.J."/>
            <person name="On S.L."/>
            <person name="French N.P."/>
            <person name="Vandenberg O."/>
            <person name="Biggs P.J."/>
        </authorList>
    </citation>
    <scope>NUCLEOTIDE SEQUENCE [LARGE SCALE GENOMIC DNA]</scope>
    <source>
        <strain evidence="2 3">Lasto28.99</strain>
    </source>
</reference>
<sequence length="121" mass="14092">MLIPTNSDRPMFKRFHEFVIEQNNGNTEVGEQTLYDVAYSLFYESHALKGERDRAFQSLGRTNALFAKLEEQNEQLKDELEQAKAKFEKLASNYVALCDEIDELQRENAELKSKLSLKEQK</sequence>
<dbReference type="EMBL" id="NDYO01000008">
    <property type="protein sequence ID" value="OUT11121.1"/>
    <property type="molecule type" value="Genomic_DNA"/>
</dbReference>
<accession>A0A1Y5MR91</accession>
<gene>
    <name evidence="2" type="ORF">B9N62_07245</name>
</gene>
<dbReference type="RefSeq" id="WP_087584967.1">
    <property type="nucleotide sequence ID" value="NZ_CABMKR010000008.1"/>
</dbReference>
<name>A0A1Y5MR91_9BACT</name>
<dbReference type="AlphaFoldDB" id="A0A1Y5MR91"/>
<evidence type="ECO:0000313" key="3">
    <source>
        <dbReference type="Proteomes" id="UP000195967"/>
    </source>
</evidence>
<feature type="coiled-coil region" evidence="1">
    <location>
        <begin position="59"/>
        <end position="121"/>
    </location>
</feature>
<keyword evidence="1" id="KW-0175">Coiled coil</keyword>
<evidence type="ECO:0000256" key="1">
    <source>
        <dbReference type="SAM" id="Coils"/>
    </source>
</evidence>